<dbReference type="VEuPathDB" id="GiardiaDB:GMRT_10305"/>
<dbReference type="AlphaFoldDB" id="A0A4Z1SWC1"/>
<sequence>MGAYKYVQELWRKKQSEAMHYIARLRTWEFRQLAVLKRCPSPTRPEKAHRLGYKAKPGFVVYRVRVRRGGRKRPFFHGISYGKPRNIGVTGYKHKASLRVHAEQKAGRRLGSLRVLNSYWVAQDGSYKWYEIILVDPMHPAIRDDPHINWICNGVHKHRELRGLTSAGRKSRGLHKKGIGTMKLRPSRYSAWKRNHTRTLKRFR</sequence>
<dbReference type="Proteomes" id="UP000315496">
    <property type="component" value="Chromosome 1"/>
</dbReference>
<dbReference type="PANTHER" id="PTHR11847:SF4">
    <property type="entry name" value="LARGE RIBOSOMAL SUBUNIT PROTEIN EL15"/>
    <property type="match status" value="1"/>
</dbReference>
<dbReference type="GO" id="GO:0022625">
    <property type="term" value="C:cytosolic large ribosomal subunit"/>
    <property type="evidence" value="ECO:0007669"/>
    <property type="project" value="TreeGrafter"/>
</dbReference>
<protein>
    <recommendedName>
        <fullName evidence="4">Ribosomal protein L15</fullName>
    </recommendedName>
</protein>
<keyword evidence="6" id="KW-1185">Reference proteome</keyword>
<dbReference type="GO" id="GO:0003723">
    <property type="term" value="F:RNA binding"/>
    <property type="evidence" value="ECO:0007669"/>
    <property type="project" value="TreeGrafter"/>
</dbReference>
<dbReference type="InterPro" id="IPR012678">
    <property type="entry name" value="Ribosomal_uL23/eL15/eS24_sf"/>
</dbReference>
<dbReference type="NCBIfam" id="NF003269">
    <property type="entry name" value="PRK04243.1"/>
    <property type="match status" value="1"/>
</dbReference>
<evidence type="ECO:0000256" key="4">
    <source>
        <dbReference type="RuleBase" id="RU000663"/>
    </source>
</evidence>
<dbReference type="SMART" id="SM01384">
    <property type="entry name" value="Ribosomal_L15e"/>
    <property type="match status" value="1"/>
</dbReference>
<evidence type="ECO:0000256" key="2">
    <source>
        <dbReference type="ARBA" id="ARBA00022980"/>
    </source>
</evidence>
<dbReference type="GO" id="GO:0002181">
    <property type="term" value="P:cytoplasmic translation"/>
    <property type="evidence" value="ECO:0007669"/>
    <property type="project" value="TreeGrafter"/>
</dbReference>
<evidence type="ECO:0000256" key="3">
    <source>
        <dbReference type="ARBA" id="ARBA00023274"/>
    </source>
</evidence>
<evidence type="ECO:0000256" key="1">
    <source>
        <dbReference type="ARBA" id="ARBA00006857"/>
    </source>
</evidence>
<comment type="caution">
    <text evidence="5">The sequence shown here is derived from an EMBL/GenBank/DDBJ whole genome shotgun (WGS) entry which is preliminary data.</text>
</comment>
<evidence type="ECO:0000313" key="6">
    <source>
        <dbReference type="Proteomes" id="UP000315496"/>
    </source>
</evidence>
<proteinExistence type="inferred from homology"/>
<dbReference type="GO" id="GO:0003735">
    <property type="term" value="F:structural constituent of ribosome"/>
    <property type="evidence" value="ECO:0007669"/>
    <property type="project" value="InterPro"/>
</dbReference>
<dbReference type="OrthoDB" id="10255148at2759"/>
<dbReference type="Gene3D" id="3.40.1120.10">
    <property type="entry name" value="Ribosomal protein l15e"/>
    <property type="match status" value="1"/>
</dbReference>
<keyword evidence="3 4" id="KW-0687">Ribonucleoprotein</keyword>
<comment type="similarity">
    <text evidence="1 4">Belongs to the eukaryotic ribosomal protein eL15 family.</text>
</comment>
<dbReference type="InterPro" id="IPR024794">
    <property type="entry name" value="Rbsml_eL15_core_dom_sf"/>
</dbReference>
<dbReference type="InterPro" id="IPR000439">
    <property type="entry name" value="Ribosomal_eL15"/>
</dbReference>
<name>A0A4Z1SWC1_GIAMU</name>
<dbReference type="EMBL" id="VDLU01000001">
    <property type="protein sequence ID" value="TNJ29880.1"/>
    <property type="molecule type" value="Genomic_DNA"/>
</dbReference>
<organism evidence="5 6">
    <name type="scientific">Giardia muris</name>
    <dbReference type="NCBI Taxonomy" id="5742"/>
    <lineage>
        <taxon>Eukaryota</taxon>
        <taxon>Metamonada</taxon>
        <taxon>Diplomonadida</taxon>
        <taxon>Hexamitidae</taxon>
        <taxon>Giardiinae</taxon>
        <taxon>Giardia</taxon>
    </lineage>
</organism>
<dbReference type="Pfam" id="PF00827">
    <property type="entry name" value="Ribosomal_L15e"/>
    <property type="match status" value="1"/>
</dbReference>
<keyword evidence="2 4" id="KW-0689">Ribosomal protein</keyword>
<gene>
    <name evidence="5" type="ORF">GMRT_10305</name>
</gene>
<dbReference type="PANTHER" id="PTHR11847">
    <property type="entry name" value="RIBOSOMAL PROTEIN L15"/>
    <property type="match status" value="1"/>
</dbReference>
<evidence type="ECO:0000313" key="5">
    <source>
        <dbReference type="EMBL" id="TNJ29880.1"/>
    </source>
</evidence>
<accession>A0A4Z1SWC1</accession>
<reference evidence="5 6" key="1">
    <citation type="submission" date="2019-05" db="EMBL/GenBank/DDBJ databases">
        <title>The compact genome of Giardia muris reveals important steps in the evolution of intestinal protozoan parasites.</title>
        <authorList>
            <person name="Xu F."/>
            <person name="Jimenez-Gonzalez A."/>
            <person name="Einarsson E."/>
            <person name="Astvaldsson A."/>
            <person name="Peirasmaki D."/>
            <person name="Eckmann L."/>
            <person name="Andersson J.O."/>
            <person name="Svard S.G."/>
            <person name="Jerlstrom-Hultqvist J."/>
        </authorList>
    </citation>
    <scope>NUCLEOTIDE SEQUENCE [LARGE SCALE GENOMIC DNA]</scope>
    <source>
        <strain evidence="5 6">Roberts-Thomson</strain>
    </source>
</reference>
<dbReference type="SUPFAM" id="SSF54189">
    <property type="entry name" value="Ribosomal proteins S24e, L23 and L15e"/>
    <property type="match status" value="1"/>
</dbReference>
<dbReference type="FunFam" id="3.40.1120.10:FF:000001">
    <property type="entry name" value="Ribosomal protein L15"/>
    <property type="match status" value="1"/>
</dbReference>